<evidence type="ECO:0000256" key="9">
    <source>
        <dbReference type="ARBA" id="ARBA00047552"/>
    </source>
</evidence>
<dbReference type="InterPro" id="IPR009008">
    <property type="entry name" value="Val/Leu/Ile-tRNA-synth_edit"/>
</dbReference>
<dbReference type="InterPro" id="IPR001412">
    <property type="entry name" value="aa-tRNA-synth_I_CS"/>
</dbReference>
<dbReference type="InterPro" id="IPR002300">
    <property type="entry name" value="aa-tRNA-synth_Ia"/>
</dbReference>
<dbReference type="PANTHER" id="PTHR11946">
    <property type="entry name" value="VALYL-TRNA SYNTHETASES"/>
    <property type="match status" value="1"/>
</dbReference>
<keyword evidence="2" id="KW-0963">Cytoplasm</keyword>
<evidence type="ECO:0000256" key="4">
    <source>
        <dbReference type="ARBA" id="ARBA00022741"/>
    </source>
</evidence>
<dbReference type="AlphaFoldDB" id="A0A2L0EZY1"/>
<dbReference type="InterPro" id="IPR048044">
    <property type="entry name" value="Valyl-tRNA_ligase_actino"/>
</dbReference>
<organism evidence="13 14">
    <name type="scientific">Sorangium cellulosum</name>
    <name type="common">Polyangium cellulosum</name>
    <dbReference type="NCBI Taxonomy" id="56"/>
    <lineage>
        <taxon>Bacteria</taxon>
        <taxon>Pseudomonadati</taxon>
        <taxon>Myxococcota</taxon>
        <taxon>Polyangia</taxon>
        <taxon>Polyangiales</taxon>
        <taxon>Polyangiaceae</taxon>
        <taxon>Sorangium</taxon>
    </lineage>
</organism>
<dbReference type="InterPro" id="IPR002303">
    <property type="entry name" value="Valyl-tRNA_ligase"/>
</dbReference>
<evidence type="ECO:0000256" key="5">
    <source>
        <dbReference type="ARBA" id="ARBA00022840"/>
    </source>
</evidence>
<keyword evidence="6 10" id="KW-0648">Protein biosynthesis</keyword>
<dbReference type="PANTHER" id="PTHR11946:SF93">
    <property type="entry name" value="VALINE--TRNA LIGASE, CHLOROPLASTIC_MITOCHONDRIAL 2"/>
    <property type="match status" value="1"/>
</dbReference>
<evidence type="ECO:0000256" key="10">
    <source>
        <dbReference type="RuleBase" id="RU363035"/>
    </source>
</evidence>
<dbReference type="EC" id="6.1.1.9" evidence="1"/>
<sequence length="913" mass="101555">MPPPRVSCGVRSAGDHVTTKKTLRTIDPATLPKHFDAPAAEQRLADVWEADGTYRYDPARPREQTFVVDTPPPTASGSLHIGHVFSYTHTDIVVRQRRMSGLNVFYPMGWDDNGLPTERRVQNYFHVRTDVRTPYERGLTLPPAAPEVIKKEPPRVVSRPNFIELCHKVTREDEQVFKALFRRVGLSVDWQHEYATIDDHCRRTAQLSFLDLHEKGHLYSVFAPTMWDVDFQTAVAQAEVEDRPQAGAFHDIAFVVEGTGEALVIATTRPELLAACVGVTAHPEDPRYQHLFGKVALTPVFRAPVPIFPSALVDREKGTGILMVCTFGDATDVIWWRERGLPLRQMLGKNGRVVPVTFGEGEWESRDPAAANAAYAPLVGKTAKQARAAMVELLRRDDAAAAGAGPALRGEPRPIERAVKFFEKGDQPLEFIPTRQWFVRLADKKAELLEYGERITWHPDFMRHRYRSWTEGLQGDWCISRQRYFGVQFPVWYPLDADGNPDHARPLLATPAMLPVDPTVDVPPGYEASQRDRPGGFTAESDVFDTWFTSSLTPQISSHWRRDPERHARLFPADLRPQAHDIIRTWAFYTIAKAMLHEASVPWRQIAISGWILDPDRKKMSKSKGNVVTPMHLLDTYSSDAVRYWSASARLGTDTAFDEKVLKIGKRLVTKIWNAGKYVLSQSAEVHSISEELDRAFVHKLSAVVAEATRAFEEQEFAAALERTEDFFWRWFTDAYLELVKARARGEGGAGEAARGSAVAALRLGLNVLLRLFAPMLPYITEEVWRWVYAEETGHPSIHRAPWPGASDFAEVAAPSDPGLLDVAAAAMSAVNKRKGEKGASVGRVVSDLALGANAMTLGRLKPALGDVLAAVRAGEHELVERAELGNAEFEVVRCEVEPAGGGGGAGEVAATE</sequence>
<gene>
    <name evidence="13" type="ORF">SOCE26_063240</name>
</gene>
<dbReference type="InterPro" id="IPR013155">
    <property type="entry name" value="M/V/L/I-tRNA-synth_anticd-bd"/>
</dbReference>
<dbReference type="SUPFAM" id="SSF50677">
    <property type="entry name" value="ValRS/IleRS/LeuRS editing domain"/>
    <property type="match status" value="1"/>
</dbReference>
<feature type="domain" description="Aminoacyl-tRNA synthetase class Ia" evidence="11">
    <location>
        <begin position="157"/>
        <end position="657"/>
    </location>
</feature>
<dbReference type="Proteomes" id="UP000238348">
    <property type="component" value="Chromosome"/>
</dbReference>
<dbReference type="InterPro" id="IPR022874">
    <property type="entry name" value="Valine-tRNA_ligase_type_2"/>
</dbReference>
<dbReference type="Gene3D" id="3.90.740.10">
    <property type="entry name" value="Valyl/Leucyl/Isoleucyl-tRNA synthetase, editing domain"/>
    <property type="match status" value="1"/>
</dbReference>
<dbReference type="GO" id="GO:0004832">
    <property type="term" value="F:valine-tRNA ligase activity"/>
    <property type="evidence" value="ECO:0007669"/>
    <property type="project" value="UniProtKB-EC"/>
</dbReference>
<keyword evidence="5 10" id="KW-0067">ATP-binding</keyword>
<evidence type="ECO:0000256" key="3">
    <source>
        <dbReference type="ARBA" id="ARBA00022598"/>
    </source>
</evidence>
<dbReference type="SUPFAM" id="SSF52374">
    <property type="entry name" value="Nucleotidylyl transferase"/>
    <property type="match status" value="1"/>
</dbReference>
<dbReference type="NCBIfam" id="NF009687">
    <property type="entry name" value="PRK13208.1"/>
    <property type="match status" value="1"/>
</dbReference>
<proteinExistence type="inferred from homology"/>
<dbReference type="Pfam" id="PF08264">
    <property type="entry name" value="Anticodon_1"/>
    <property type="match status" value="1"/>
</dbReference>
<dbReference type="InterPro" id="IPR033705">
    <property type="entry name" value="Anticodon_Ia_Val"/>
</dbReference>
<evidence type="ECO:0000259" key="12">
    <source>
        <dbReference type="Pfam" id="PF08264"/>
    </source>
</evidence>
<reference evidence="13 14" key="1">
    <citation type="submission" date="2015-09" db="EMBL/GenBank/DDBJ databases">
        <title>Sorangium comparison.</title>
        <authorList>
            <person name="Zaburannyi N."/>
            <person name="Bunk B."/>
            <person name="Overmann J."/>
            <person name="Mueller R."/>
        </authorList>
    </citation>
    <scope>NUCLEOTIDE SEQUENCE [LARGE SCALE GENOMIC DNA]</scope>
    <source>
        <strain evidence="13 14">So ce26</strain>
    </source>
</reference>
<keyword evidence="7 10" id="KW-0030">Aminoacyl-tRNA synthetase</keyword>
<keyword evidence="3 10" id="KW-0436">Ligase</keyword>
<protein>
    <recommendedName>
        <fullName evidence="1">valine--tRNA ligase</fullName>
        <ecNumber evidence="1">6.1.1.9</ecNumber>
    </recommendedName>
    <alternativeName>
        <fullName evidence="8">Valyl-tRNA synthetase</fullName>
    </alternativeName>
</protein>
<dbReference type="GO" id="GO:0006438">
    <property type="term" value="P:valyl-tRNA aminoacylation"/>
    <property type="evidence" value="ECO:0007669"/>
    <property type="project" value="InterPro"/>
</dbReference>
<evidence type="ECO:0000313" key="14">
    <source>
        <dbReference type="Proteomes" id="UP000238348"/>
    </source>
</evidence>
<dbReference type="NCBIfam" id="NF000540">
    <property type="entry name" value="alt_ValS"/>
    <property type="match status" value="1"/>
</dbReference>
<keyword evidence="4 10" id="KW-0547">Nucleotide-binding</keyword>
<evidence type="ECO:0000259" key="11">
    <source>
        <dbReference type="Pfam" id="PF00133"/>
    </source>
</evidence>
<dbReference type="PRINTS" id="PR00986">
    <property type="entry name" value="TRNASYNTHVAL"/>
</dbReference>
<dbReference type="InterPro" id="IPR014729">
    <property type="entry name" value="Rossmann-like_a/b/a_fold"/>
</dbReference>
<evidence type="ECO:0000256" key="2">
    <source>
        <dbReference type="ARBA" id="ARBA00022490"/>
    </source>
</evidence>
<evidence type="ECO:0000256" key="7">
    <source>
        <dbReference type="ARBA" id="ARBA00023146"/>
    </source>
</evidence>
<dbReference type="Gene3D" id="3.40.50.620">
    <property type="entry name" value="HUPs"/>
    <property type="match status" value="2"/>
</dbReference>
<evidence type="ECO:0000313" key="13">
    <source>
        <dbReference type="EMBL" id="AUX44854.1"/>
    </source>
</evidence>
<accession>A0A2L0EZY1</accession>
<dbReference type="EMBL" id="CP012673">
    <property type="protein sequence ID" value="AUX44854.1"/>
    <property type="molecule type" value="Genomic_DNA"/>
</dbReference>
<feature type="domain" description="Aminoacyl-tRNA synthetase class Ia" evidence="11">
    <location>
        <begin position="45"/>
        <end position="126"/>
    </location>
</feature>
<evidence type="ECO:0000256" key="8">
    <source>
        <dbReference type="ARBA" id="ARBA00029936"/>
    </source>
</evidence>
<dbReference type="Gene3D" id="1.10.730.10">
    <property type="entry name" value="Isoleucyl-tRNA Synthetase, Domain 1"/>
    <property type="match status" value="1"/>
</dbReference>
<dbReference type="PROSITE" id="PS00178">
    <property type="entry name" value="AA_TRNA_LIGASE_I"/>
    <property type="match status" value="1"/>
</dbReference>
<dbReference type="GO" id="GO:0002161">
    <property type="term" value="F:aminoacyl-tRNA deacylase activity"/>
    <property type="evidence" value="ECO:0007669"/>
    <property type="project" value="InterPro"/>
</dbReference>
<comment type="similarity">
    <text evidence="10">Belongs to the class-I aminoacyl-tRNA synthetase family.</text>
</comment>
<comment type="catalytic activity">
    <reaction evidence="9">
        <text>tRNA(Val) + L-valine + ATP = L-valyl-tRNA(Val) + AMP + diphosphate</text>
        <dbReference type="Rhea" id="RHEA:10704"/>
        <dbReference type="Rhea" id="RHEA-COMP:9672"/>
        <dbReference type="Rhea" id="RHEA-COMP:9708"/>
        <dbReference type="ChEBI" id="CHEBI:30616"/>
        <dbReference type="ChEBI" id="CHEBI:33019"/>
        <dbReference type="ChEBI" id="CHEBI:57762"/>
        <dbReference type="ChEBI" id="CHEBI:78442"/>
        <dbReference type="ChEBI" id="CHEBI:78537"/>
        <dbReference type="ChEBI" id="CHEBI:456215"/>
        <dbReference type="EC" id="6.1.1.9"/>
    </reaction>
</comment>
<dbReference type="GO" id="GO:0005524">
    <property type="term" value="F:ATP binding"/>
    <property type="evidence" value="ECO:0007669"/>
    <property type="project" value="UniProtKB-KW"/>
</dbReference>
<dbReference type="SUPFAM" id="SSF47323">
    <property type="entry name" value="Anticodon-binding domain of a subclass of class I aminoacyl-tRNA synthetases"/>
    <property type="match status" value="1"/>
</dbReference>
<name>A0A2L0EZY1_SORCE</name>
<dbReference type="CDD" id="cd07962">
    <property type="entry name" value="Anticodon_Ia_Val"/>
    <property type="match status" value="1"/>
</dbReference>
<dbReference type="HAMAP" id="MF_02005">
    <property type="entry name" value="Val_tRNA_synth_type2"/>
    <property type="match status" value="1"/>
</dbReference>
<evidence type="ECO:0000256" key="6">
    <source>
        <dbReference type="ARBA" id="ARBA00022917"/>
    </source>
</evidence>
<dbReference type="Pfam" id="PF00133">
    <property type="entry name" value="tRNA-synt_1"/>
    <property type="match status" value="2"/>
</dbReference>
<dbReference type="GO" id="GO:0005829">
    <property type="term" value="C:cytosol"/>
    <property type="evidence" value="ECO:0007669"/>
    <property type="project" value="TreeGrafter"/>
</dbReference>
<evidence type="ECO:0000256" key="1">
    <source>
        <dbReference type="ARBA" id="ARBA00013169"/>
    </source>
</evidence>
<feature type="domain" description="Methionyl/Valyl/Leucyl/Isoleucyl-tRNA synthetase anticodon-binding" evidence="12">
    <location>
        <begin position="694"/>
        <end position="839"/>
    </location>
</feature>
<dbReference type="InterPro" id="IPR009080">
    <property type="entry name" value="tRNAsynth_Ia_anticodon-bd"/>
</dbReference>